<protein>
    <submittedName>
        <fullName evidence="2">Uncharacterized protein</fullName>
    </submittedName>
</protein>
<dbReference type="AlphaFoldDB" id="A0A6J4HAX1"/>
<evidence type="ECO:0000256" key="1">
    <source>
        <dbReference type="SAM" id="MobiDB-lite"/>
    </source>
</evidence>
<dbReference type="EMBL" id="CADCTK010000088">
    <property type="protein sequence ID" value="CAA9217202.1"/>
    <property type="molecule type" value="Genomic_DNA"/>
</dbReference>
<proteinExistence type="predicted"/>
<gene>
    <name evidence="2" type="ORF">AVDCRST_MAG26-365</name>
</gene>
<sequence length="239" mass="24599">MHRKSFTITAALVAGLALGILVAPMARGSIAIAQTQPPAQNQPQSGIGSLRNLFLDKLAAALGIQRSALDSAITTAGNSTVDEAVQQGSLTQAQGDALKNRLQSGDVGPLFGGHHGFRGRHELFGVKQAMFDAAAGALGITTDELHSQLRNGQTIAQLAQAHNTSEHAVTSAALAAGKTQLDQAVANGTLTQAQSDDIYARLQQAGLQFDGPGGRNGGRRLPRGPRTPAPVATPGTTSF</sequence>
<evidence type="ECO:0000313" key="2">
    <source>
        <dbReference type="EMBL" id="CAA9217202.1"/>
    </source>
</evidence>
<feature type="region of interest" description="Disordered" evidence="1">
    <location>
        <begin position="207"/>
        <end position="239"/>
    </location>
</feature>
<reference evidence="2" key="1">
    <citation type="submission" date="2020-02" db="EMBL/GenBank/DDBJ databases">
        <authorList>
            <person name="Meier V. D."/>
        </authorList>
    </citation>
    <scope>NUCLEOTIDE SEQUENCE</scope>
    <source>
        <strain evidence="2">AVDCRST_MAG26</strain>
    </source>
</reference>
<name>A0A6J4HAX1_9CHLR</name>
<accession>A0A6J4HAX1</accession>
<organism evidence="2">
    <name type="scientific">uncultured Chloroflexia bacterium</name>
    <dbReference type="NCBI Taxonomy" id="1672391"/>
    <lineage>
        <taxon>Bacteria</taxon>
        <taxon>Bacillati</taxon>
        <taxon>Chloroflexota</taxon>
        <taxon>Chloroflexia</taxon>
        <taxon>environmental samples</taxon>
    </lineage>
</organism>